<reference evidence="2 3" key="1">
    <citation type="submission" date="2015-09" db="EMBL/GenBank/DDBJ databases">
        <title>Draft genome of the scarab beetle Oryctes borbonicus.</title>
        <authorList>
            <person name="Meyer J.M."/>
            <person name="Markov G.V."/>
            <person name="Baskaran P."/>
            <person name="Herrmann M."/>
            <person name="Sommer R.J."/>
            <person name="Roedelsperger C."/>
        </authorList>
    </citation>
    <scope>NUCLEOTIDE SEQUENCE [LARGE SCALE GENOMIC DNA]</scope>
    <source>
        <strain evidence="2">OB123</strain>
        <tissue evidence="2">Whole animal</tissue>
    </source>
</reference>
<dbReference type="InterPro" id="IPR036865">
    <property type="entry name" value="CRAL-TRIO_dom_sf"/>
</dbReference>
<dbReference type="EMBL" id="LJIG01000195">
    <property type="protein sequence ID" value="KRT86745.1"/>
    <property type="molecule type" value="Genomic_DNA"/>
</dbReference>
<organism evidence="2 3">
    <name type="scientific">Oryctes borbonicus</name>
    <dbReference type="NCBI Taxonomy" id="1629725"/>
    <lineage>
        <taxon>Eukaryota</taxon>
        <taxon>Metazoa</taxon>
        <taxon>Ecdysozoa</taxon>
        <taxon>Arthropoda</taxon>
        <taxon>Hexapoda</taxon>
        <taxon>Insecta</taxon>
        <taxon>Pterygota</taxon>
        <taxon>Neoptera</taxon>
        <taxon>Endopterygota</taxon>
        <taxon>Coleoptera</taxon>
        <taxon>Polyphaga</taxon>
        <taxon>Scarabaeiformia</taxon>
        <taxon>Scarabaeidae</taxon>
        <taxon>Dynastinae</taxon>
        <taxon>Oryctes</taxon>
    </lineage>
</organism>
<dbReference type="InterPro" id="IPR036273">
    <property type="entry name" value="CRAL/TRIO_N_dom_sf"/>
</dbReference>
<evidence type="ECO:0000313" key="3">
    <source>
        <dbReference type="Proteomes" id="UP000051574"/>
    </source>
</evidence>
<dbReference type="Pfam" id="PF00650">
    <property type="entry name" value="CRAL_TRIO"/>
    <property type="match status" value="1"/>
</dbReference>
<dbReference type="GO" id="GO:0016020">
    <property type="term" value="C:membrane"/>
    <property type="evidence" value="ECO:0007669"/>
    <property type="project" value="TreeGrafter"/>
</dbReference>
<dbReference type="Gene3D" id="3.40.525.10">
    <property type="entry name" value="CRAL-TRIO lipid binding domain"/>
    <property type="match status" value="1"/>
</dbReference>
<comment type="caution">
    <text evidence="2">The sequence shown here is derived from an EMBL/GenBank/DDBJ whole genome shotgun (WGS) entry which is preliminary data.</text>
</comment>
<sequence length="187" mass="21545">DDHIIENFVRHCKCDLEKAKKKFENFLLSRISLKIYYKDREITDAYFDDIKLHRYAAVWPKLTPDGYRIGISKLQEDVATFDMVRLFHFVLVILDLLVGEDTCAAYIGIVDLKNLSVQHIGKINFKILAAGLNLIYNVAPLRYNAMHFLNVPHIPEPIIALIKKLVPAKIISRVTSYSPKTTNWTKS</sequence>
<evidence type="ECO:0000259" key="1">
    <source>
        <dbReference type="Pfam" id="PF00650"/>
    </source>
</evidence>
<gene>
    <name evidence="2" type="ORF">AMK59_1198</name>
</gene>
<evidence type="ECO:0000313" key="2">
    <source>
        <dbReference type="EMBL" id="KRT86745.1"/>
    </source>
</evidence>
<name>A0A0T6BHE3_9SCAR</name>
<dbReference type="Proteomes" id="UP000051574">
    <property type="component" value="Unassembled WGS sequence"/>
</dbReference>
<dbReference type="PANTHER" id="PTHR10174:SF224">
    <property type="entry name" value="RETINOL-BINDING PROTEIN PINTA"/>
    <property type="match status" value="1"/>
</dbReference>
<dbReference type="OrthoDB" id="6722538at2759"/>
<protein>
    <submittedName>
        <fullName evidence="2">CRAL-TRIO domain containing protein</fullName>
    </submittedName>
</protein>
<dbReference type="InterPro" id="IPR001251">
    <property type="entry name" value="CRAL-TRIO_dom"/>
</dbReference>
<proteinExistence type="predicted"/>
<dbReference type="SUPFAM" id="SSF46938">
    <property type="entry name" value="CRAL/TRIO N-terminal domain"/>
    <property type="match status" value="1"/>
</dbReference>
<feature type="domain" description="CRAL-TRIO" evidence="1">
    <location>
        <begin position="54"/>
        <end position="181"/>
    </location>
</feature>
<feature type="non-terminal residue" evidence="2">
    <location>
        <position position="1"/>
    </location>
</feature>
<dbReference type="GO" id="GO:1902936">
    <property type="term" value="F:phosphatidylinositol bisphosphate binding"/>
    <property type="evidence" value="ECO:0007669"/>
    <property type="project" value="TreeGrafter"/>
</dbReference>
<dbReference type="PANTHER" id="PTHR10174">
    <property type="entry name" value="ALPHA-TOCOPHEROL TRANSFER PROTEIN-RELATED"/>
    <property type="match status" value="1"/>
</dbReference>
<keyword evidence="3" id="KW-1185">Reference proteome</keyword>
<dbReference type="SUPFAM" id="SSF52087">
    <property type="entry name" value="CRAL/TRIO domain"/>
    <property type="match status" value="1"/>
</dbReference>
<accession>A0A0T6BHE3</accession>
<dbReference type="AlphaFoldDB" id="A0A0T6BHE3"/>